<evidence type="ECO:0000256" key="4">
    <source>
        <dbReference type="ARBA" id="ARBA00023002"/>
    </source>
</evidence>
<dbReference type="GO" id="GO:0019748">
    <property type="term" value="P:secondary metabolic process"/>
    <property type="evidence" value="ECO:0007669"/>
    <property type="project" value="UniProtKB-ARBA"/>
</dbReference>
<organism evidence="6 7">
    <name type="scientific">Penicillium cosmopolitanum</name>
    <dbReference type="NCBI Taxonomy" id="1131564"/>
    <lineage>
        <taxon>Eukaryota</taxon>
        <taxon>Fungi</taxon>
        <taxon>Dikarya</taxon>
        <taxon>Ascomycota</taxon>
        <taxon>Pezizomycotina</taxon>
        <taxon>Eurotiomycetes</taxon>
        <taxon>Eurotiomycetidae</taxon>
        <taxon>Eurotiales</taxon>
        <taxon>Aspergillaceae</taxon>
        <taxon>Penicillium</taxon>
    </lineage>
</organism>
<dbReference type="AlphaFoldDB" id="A0A9W9SHU0"/>
<evidence type="ECO:0000256" key="1">
    <source>
        <dbReference type="ARBA" id="ARBA00001971"/>
    </source>
</evidence>
<keyword evidence="5" id="KW-0408">Iron</keyword>
<evidence type="ECO:0000256" key="5">
    <source>
        <dbReference type="ARBA" id="ARBA00023004"/>
    </source>
</evidence>
<dbReference type="Proteomes" id="UP001147747">
    <property type="component" value="Unassembled WGS sequence"/>
</dbReference>
<evidence type="ECO:0000256" key="2">
    <source>
        <dbReference type="ARBA" id="ARBA00010617"/>
    </source>
</evidence>
<gene>
    <name evidence="6" type="ORF">N7509_011981</name>
</gene>
<comment type="caution">
    <text evidence="6">The sequence shown here is derived from an EMBL/GenBank/DDBJ whole genome shotgun (WGS) entry which is preliminary data.</text>
</comment>
<dbReference type="GO" id="GO:0016491">
    <property type="term" value="F:oxidoreductase activity"/>
    <property type="evidence" value="ECO:0007669"/>
    <property type="project" value="UniProtKB-KW"/>
</dbReference>
<dbReference type="GO" id="GO:0046872">
    <property type="term" value="F:metal ion binding"/>
    <property type="evidence" value="ECO:0007669"/>
    <property type="project" value="UniProtKB-KW"/>
</dbReference>
<protein>
    <submittedName>
        <fullName evidence="6">Uncharacterized protein</fullName>
    </submittedName>
</protein>
<keyword evidence="7" id="KW-1185">Reference proteome</keyword>
<reference evidence="6" key="2">
    <citation type="journal article" date="2023" name="IMA Fungus">
        <title>Comparative genomic study of the Penicillium genus elucidates a diverse pangenome and 15 lateral gene transfer events.</title>
        <authorList>
            <person name="Petersen C."/>
            <person name="Sorensen T."/>
            <person name="Nielsen M.R."/>
            <person name="Sondergaard T.E."/>
            <person name="Sorensen J.L."/>
            <person name="Fitzpatrick D.A."/>
            <person name="Frisvad J.C."/>
            <person name="Nielsen K.L."/>
        </authorList>
    </citation>
    <scope>NUCLEOTIDE SEQUENCE</scope>
    <source>
        <strain evidence="6">IBT 29677</strain>
    </source>
</reference>
<evidence type="ECO:0000256" key="3">
    <source>
        <dbReference type="ARBA" id="ARBA00022723"/>
    </source>
</evidence>
<comment type="cofactor">
    <cofactor evidence="1">
        <name>heme</name>
        <dbReference type="ChEBI" id="CHEBI:30413"/>
    </cofactor>
</comment>
<proteinExistence type="inferred from homology"/>
<feature type="non-terminal residue" evidence="6">
    <location>
        <position position="1"/>
    </location>
</feature>
<dbReference type="PANTHER" id="PTHR46206">
    <property type="entry name" value="CYTOCHROME P450"/>
    <property type="match status" value="1"/>
</dbReference>
<dbReference type="RefSeq" id="XP_056482648.1">
    <property type="nucleotide sequence ID" value="XM_056636618.1"/>
</dbReference>
<dbReference type="OrthoDB" id="1844152at2759"/>
<comment type="similarity">
    <text evidence="2">Belongs to the cytochrome P450 family.</text>
</comment>
<dbReference type="EMBL" id="JAPZBU010000011">
    <property type="protein sequence ID" value="KAJ5378862.1"/>
    <property type="molecule type" value="Genomic_DNA"/>
</dbReference>
<keyword evidence="3" id="KW-0479">Metal-binding</keyword>
<name>A0A9W9SHU0_9EURO</name>
<accession>A0A9W9SHU0</accession>
<evidence type="ECO:0000313" key="7">
    <source>
        <dbReference type="Proteomes" id="UP001147747"/>
    </source>
</evidence>
<dbReference type="GeneID" id="81375598"/>
<reference evidence="6" key="1">
    <citation type="submission" date="2022-12" db="EMBL/GenBank/DDBJ databases">
        <authorList>
            <person name="Petersen C."/>
        </authorList>
    </citation>
    <scope>NUCLEOTIDE SEQUENCE</scope>
    <source>
        <strain evidence="6">IBT 29677</strain>
    </source>
</reference>
<evidence type="ECO:0000313" key="6">
    <source>
        <dbReference type="EMBL" id="KAJ5378862.1"/>
    </source>
</evidence>
<sequence length="165" mass="18530">RPNTKLNHIPIVKFNAYLPDLINRLIYYPKACLMIQQGYEQYKDTPFRMLTGDGEVVVLPSKYLEELKHLPSSILSSFEAQYEVLLPVNVKACAQIPNQTLNQIALGDYTNLVISSHLPSQTVKRCLTPRLPRIIPWVVNELGDAFNAVVPNCDGKHQSGLSNAL</sequence>
<dbReference type="PANTHER" id="PTHR46206:SF7">
    <property type="entry name" value="P450, PUTATIVE (EUROFUNG)-RELATED"/>
    <property type="match status" value="1"/>
</dbReference>
<keyword evidence="4" id="KW-0560">Oxidoreductase</keyword>